<evidence type="ECO:0000256" key="1">
    <source>
        <dbReference type="SAM" id="MobiDB-lite"/>
    </source>
</evidence>
<sequence length="74" mass="8682">MQNKWSRVRYRPEATSIWPRFTYGSDPLSSSRTSVTTESHHEPPSPPRVITSRRQWRTYAIMNQGRHEPAALRS</sequence>
<dbReference type="Gramene" id="OIV89369">
    <property type="protein sequence ID" value="OIV89369"/>
    <property type="gene ID" value="TanjilG_22672"/>
</dbReference>
<accession>A0A1J7G4W7</accession>
<reference evidence="2 3" key="1">
    <citation type="journal article" date="2017" name="Plant Biotechnol. J.">
        <title>A comprehensive draft genome sequence for lupin (Lupinus angustifolius), an emerging health food: insights into plant-microbe interactions and legume evolution.</title>
        <authorList>
            <person name="Hane J.K."/>
            <person name="Ming Y."/>
            <person name="Kamphuis L.G."/>
            <person name="Nelson M.N."/>
            <person name="Garg G."/>
            <person name="Atkins C.A."/>
            <person name="Bayer P.E."/>
            <person name="Bravo A."/>
            <person name="Bringans S."/>
            <person name="Cannon S."/>
            <person name="Edwards D."/>
            <person name="Foley R."/>
            <person name="Gao L.L."/>
            <person name="Harrison M.J."/>
            <person name="Huang W."/>
            <person name="Hurgobin B."/>
            <person name="Li S."/>
            <person name="Liu C.W."/>
            <person name="McGrath A."/>
            <person name="Morahan G."/>
            <person name="Murray J."/>
            <person name="Weller J."/>
            <person name="Jian J."/>
            <person name="Singh K.B."/>
        </authorList>
    </citation>
    <scope>NUCLEOTIDE SEQUENCE [LARGE SCALE GENOMIC DNA]</scope>
    <source>
        <strain evidence="3">cv. Tanjil</strain>
        <tissue evidence="2">Whole plant</tissue>
    </source>
</reference>
<proteinExistence type="predicted"/>
<protein>
    <submittedName>
        <fullName evidence="2">Uncharacterized protein</fullName>
    </submittedName>
</protein>
<name>A0A1J7G4W7_LUPAN</name>
<feature type="region of interest" description="Disordered" evidence="1">
    <location>
        <begin position="25"/>
        <end position="49"/>
    </location>
</feature>
<feature type="compositionally biased region" description="Polar residues" evidence="1">
    <location>
        <begin position="27"/>
        <end position="37"/>
    </location>
</feature>
<gene>
    <name evidence="2" type="ORF">TanjilG_22672</name>
</gene>
<organism evidence="2 3">
    <name type="scientific">Lupinus angustifolius</name>
    <name type="common">Narrow-leaved blue lupine</name>
    <dbReference type="NCBI Taxonomy" id="3871"/>
    <lineage>
        <taxon>Eukaryota</taxon>
        <taxon>Viridiplantae</taxon>
        <taxon>Streptophyta</taxon>
        <taxon>Embryophyta</taxon>
        <taxon>Tracheophyta</taxon>
        <taxon>Spermatophyta</taxon>
        <taxon>Magnoliopsida</taxon>
        <taxon>eudicotyledons</taxon>
        <taxon>Gunneridae</taxon>
        <taxon>Pentapetalae</taxon>
        <taxon>rosids</taxon>
        <taxon>fabids</taxon>
        <taxon>Fabales</taxon>
        <taxon>Fabaceae</taxon>
        <taxon>Papilionoideae</taxon>
        <taxon>50 kb inversion clade</taxon>
        <taxon>genistoids sensu lato</taxon>
        <taxon>core genistoids</taxon>
        <taxon>Genisteae</taxon>
        <taxon>Lupinus</taxon>
    </lineage>
</organism>
<evidence type="ECO:0000313" key="3">
    <source>
        <dbReference type="Proteomes" id="UP000188354"/>
    </source>
</evidence>
<evidence type="ECO:0000313" key="2">
    <source>
        <dbReference type="EMBL" id="OIV89369.1"/>
    </source>
</evidence>
<dbReference type="AlphaFoldDB" id="A0A1J7G4W7"/>
<dbReference type="EMBL" id="KV862306">
    <property type="protein sequence ID" value="OIV89369.1"/>
    <property type="molecule type" value="Genomic_DNA"/>
</dbReference>
<keyword evidence="3" id="KW-1185">Reference proteome</keyword>
<dbReference type="Proteomes" id="UP000188354">
    <property type="component" value="Unassembled WGS sequence"/>
</dbReference>